<dbReference type="EMBL" id="JAJPWV010000003">
    <property type="protein sequence ID" value="MCD8741197.1"/>
    <property type="molecule type" value="Genomic_DNA"/>
</dbReference>
<comment type="caution">
    <text evidence="2">The sequence shown here is derived from an EMBL/GenBank/DDBJ whole genome shotgun (WGS) entry which is preliminary data.</text>
</comment>
<dbReference type="Pfam" id="PF03544">
    <property type="entry name" value="TonB_C"/>
    <property type="match status" value="1"/>
</dbReference>
<feature type="domain" description="TonB C-terminal" evidence="1">
    <location>
        <begin position="42"/>
        <end position="138"/>
    </location>
</feature>
<dbReference type="PROSITE" id="PS52015">
    <property type="entry name" value="TONB_CTD"/>
    <property type="match status" value="1"/>
</dbReference>
<evidence type="ECO:0000313" key="2">
    <source>
        <dbReference type="EMBL" id="MCD8741197.1"/>
    </source>
</evidence>
<accession>A0ABS8U5U6</accession>
<organism evidence="2 3">
    <name type="scientific">Mucilaginibacter roseus</name>
    <dbReference type="NCBI Taxonomy" id="1528868"/>
    <lineage>
        <taxon>Bacteria</taxon>
        <taxon>Pseudomonadati</taxon>
        <taxon>Bacteroidota</taxon>
        <taxon>Sphingobacteriia</taxon>
        <taxon>Sphingobacteriales</taxon>
        <taxon>Sphingobacteriaceae</taxon>
        <taxon>Mucilaginibacter</taxon>
    </lineage>
</organism>
<dbReference type="Proteomes" id="UP001199919">
    <property type="component" value="Unassembled WGS sequence"/>
</dbReference>
<gene>
    <name evidence="2" type="ORF">LT679_11335</name>
</gene>
<keyword evidence="3" id="KW-1185">Reference proteome</keyword>
<dbReference type="Gene3D" id="3.30.1150.10">
    <property type="match status" value="1"/>
</dbReference>
<dbReference type="PANTHER" id="PTHR33446:SF2">
    <property type="entry name" value="PROTEIN TONB"/>
    <property type="match status" value="1"/>
</dbReference>
<protein>
    <submittedName>
        <fullName evidence="2">Energy transducer TonB</fullName>
    </submittedName>
</protein>
<dbReference type="SUPFAM" id="SSF74653">
    <property type="entry name" value="TolA/TonB C-terminal domain"/>
    <property type="match status" value="1"/>
</dbReference>
<dbReference type="RefSeq" id="WP_232177700.1">
    <property type="nucleotide sequence ID" value="NZ_JAJPWV010000003.1"/>
</dbReference>
<evidence type="ECO:0000259" key="1">
    <source>
        <dbReference type="PROSITE" id="PS52015"/>
    </source>
</evidence>
<dbReference type="PANTHER" id="PTHR33446">
    <property type="entry name" value="PROTEIN TONB-RELATED"/>
    <property type="match status" value="1"/>
</dbReference>
<reference evidence="2 3" key="1">
    <citation type="submission" date="2021-12" db="EMBL/GenBank/DDBJ databases">
        <title>Mucilaginibacter roseus genome.</title>
        <authorList>
            <person name="Ferreira J.R."/>
            <person name="Newman J.D."/>
        </authorList>
    </citation>
    <scope>NUCLEOTIDE SEQUENCE [LARGE SCALE GENOMIC DNA]</scope>
    <source>
        <strain evidence="2 3">LMG 28454</strain>
    </source>
</reference>
<dbReference type="InterPro" id="IPR037682">
    <property type="entry name" value="TonB_C"/>
</dbReference>
<proteinExistence type="predicted"/>
<dbReference type="InterPro" id="IPR051045">
    <property type="entry name" value="TonB-dependent_transducer"/>
</dbReference>
<evidence type="ECO:0000313" key="3">
    <source>
        <dbReference type="Proteomes" id="UP001199919"/>
    </source>
</evidence>
<name>A0ABS8U5U6_9SPHI</name>
<sequence length="201" mass="22536">MKFLLPFIFSVSCAATVFGQSNSDSTSTSFFIAVETQPQFSGGYANFSKYISNNLKYPGVAQILGIDGKLQMQFIVERDGSIAEVKALNCIGAGCEAEAERILLKSPKWIPGIQNGKPVRVQYTIPIAFYHRKAMVTMKELRKSDYGFFFLIKDKEYNIDQAEELLGKEFLSNSIIIAEEQYDEQHKVAGKKATYLLKIDS</sequence>